<accession>A0ABV6FTD0</accession>
<dbReference type="Proteomes" id="UP001589797">
    <property type="component" value="Unassembled WGS sequence"/>
</dbReference>
<sequence>MTEILHQTAIFLKEDFSLPEVKEALTEENLVHALTPVISRMLDREFERLLNICYRIDLGESKLKKILHESDPEHIAADLARALVKRQIQKIEIRQKYSQ</sequence>
<gene>
    <name evidence="1" type="ORF">ACFFIP_10615</name>
</gene>
<keyword evidence="2" id="KW-1185">Reference proteome</keyword>
<proteinExistence type="predicted"/>
<dbReference type="EMBL" id="JBHLWI010000028">
    <property type="protein sequence ID" value="MFC0263135.1"/>
    <property type="molecule type" value="Genomic_DNA"/>
</dbReference>
<comment type="caution">
    <text evidence="1">The sequence shown here is derived from an EMBL/GenBank/DDBJ whole genome shotgun (WGS) entry which is preliminary data.</text>
</comment>
<name>A0ABV6FTD0_9BACT</name>
<protein>
    <submittedName>
        <fullName evidence="1">Uncharacterized protein</fullName>
    </submittedName>
</protein>
<reference evidence="1 2" key="1">
    <citation type="submission" date="2024-09" db="EMBL/GenBank/DDBJ databases">
        <authorList>
            <person name="Sun Q."/>
            <person name="Mori K."/>
        </authorList>
    </citation>
    <scope>NUCLEOTIDE SEQUENCE [LARGE SCALE GENOMIC DNA]</scope>
    <source>
        <strain evidence="1 2">CCM 7650</strain>
    </source>
</reference>
<evidence type="ECO:0000313" key="2">
    <source>
        <dbReference type="Proteomes" id="UP001589797"/>
    </source>
</evidence>
<organism evidence="1 2">
    <name type="scientific">Fontibacter flavus</name>
    <dbReference type="NCBI Taxonomy" id="654838"/>
    <lineage>
        <taxon>Bacteria</taxon>
        <taxon>Pseudomonadati</taxon>
        <taxon>Bacteroidota</taxon>
        <taxon>Cytophagia</taxon>
        <taxon>Cytophagales</taxon>
        <taxon>Cyclobacteriaceae</taxon>
        <taxon>Fontibacter</taxon>
    </lineage>
</organism>
<dbReference type="RefSeq" id="WP_382387603.1">
    <property type="nucleotide sequence ID" value="NZ_JBHLWI010000028.1"/>
</dbReference>
<evidence type="ECO:0000313" key="1">
    <source>
        <dbReference type="EMBL" id="MFC0263135.1"/>
    </source>
</evidence>